<dbReference type="AlphaFoldDB" id="A0A067TZM7"/>
<dbReference type="Proteomes" id="UP000027222">
    <property type="component" value="Unassembled WGS sequence"/>
</dbReference>
<name>A0A067TZM7_GALM3</name>
<dbReference type="OrthoDB" id="2946622at2759"/>
<protein>
    <submittedName>
        <fullName evidence="1">Uncharacterized protein</fullName>
    </submittedName>
</protein>
<proteinExistence type="predicted"/>
<gene>
    <name evidence="1" type="ORF">GALMADRAFT_716487</name>
</gene>
<organism evidence="1 2">
    <name type="scientific">Galerina marginata (strain CBS 339.88)</name>
    <dbReference type="NCBI Taxonomy" id="685588"/>
    <lineage>
        <taxon>Eukaryota</taxon>
        <taxon>Fungi</taxon>
        <taxon>Dikarya</taxon>
        <taxon>Basidiomycota</taxon>
        <taxon>Agaricomycotina</taxon>
        <taxon>Agaricomycetes</taxon>
        <taxon>Agaricomycetidae</taxon>
        <taxon>Agaricales</taxon>
        <taxon>Agaricineae</taxon>
        <taxon>Strophariaceae</taxon>
        <taxon>Galerina</taxon>
    </lineage>
</organism>
<sequence>MSCIHETHSLISELDSDILWYIFSLNADMELESEESHPALHTLRKTSQVCRLWREIALGSSPLWGRVVNMAALTRKGDWRDEVIRRTGSSWLCIKATGHTLYHTEHFVKSLLAEHWGRLRSLELHFNQYCTSVDDETWRFILRRPAAILETFKFTFHHAQPPFFSAADFAIFSNHAPALRTISVIGIAWNVKAPWTSALRHLALNSSIPVFETLLSLVSIPLPFLETLELSDSNWDALQSNITRPLRAASFPRLRRIKLYPMQQIEFVLSLLAHITPAAGCAIDFYGTRTLVDNAVIDLIPDVLSKYLGYTPSGLRSSFLGRFIDMGLYQLLVF</sequence>
<dbReference type="Gene3D" id="1.20.1280.50">
    <property type="match status" value="1"/>
</dbReference>
<dbReference type="STRING" id="685588.A0A067TZM7"/>
<dbReference type="EMBL" id="KL142368">
    <property type="protein sequence ID" value="KDR84518.1"/>
    <property type="molecule type" value="Genomic_DNA"/>
</dbReference>
<evidence type="ECO:0000313" key="1">
    <source>
        <dbReference type="EMBL" id="KDR84518.1"/>
    </source>
</evidence>
<dbReference type="HOGENOM" id="CLU_888642_0_0_1"/>
<keyword evidence="2" id="KW-1185">Reference proteome</keyword>
<accession>A0A067TZM7</accession>
<reference evidence="2" key="1">
    <citation type="journal article" date="2014" name="Proc. Natl. Acad. Sci. U.S.A.">
        <title>Extensive sampling of basidiomycete genomes demonstrates inadequacy of the white-rot/brown-rot paradigm for wood decay fungi.</title>
        <authorList>
            <person name="Riley R."/>
            <person name="Salamov A.A."/>
            <person name="Brown D.W."/>
            <person name="Nagy L.G."/>
            <person name="Floudas D."/>
            <person name="Held B.W."/>
            <person name="Levasseur A."/>
            <person name="Lombard V."/>
            <person name="Morin E."/>
            <person name="Otillar R."/>
            <person name="Lindquist E.A."/>
            <person name="Sun H."/>
            <person name="LaButti K.M."/>
            <person name="Schmutz J."/>
            <person name="Jabbour D."/>
            <person name="Luo H."/>
            <person name="Baker S.E."/>
            <person name="Pisabarro A.G."/>
            <person name="Walton J.D."/>
            <person name="Blanchette R.A."/>
            <person name="Henrissat B."/>
            <person name="Martin F."/>
            <person name="Cullen D."/>
            <person name="Hibbett D.S."/>
            <person name="Grigoriev I.V."/>
        </authorList>
    </citation>
    <scope>NUCLEOTIDE SEQUENCE [LARGE SCALE GENOMIC DNA]</scope>
    <source>
        <strain evidence="2">CBS 339.88</strain>
    </source>
</reference>
<evidence type="ECO:0000313" key="2">
    <source>
        <dbReference type="Proteomes" id="UP000027222"/>
    </source>
</evidence>